<feature type="transmembrane region" description="Helical" evidence="13">
    <location>
        <begin position="28"/>
        <end position="52"/>
    </location>
</feature>
<keyword evidence="8 13" id="KW-1133">Transmembrane helix</keyword>
<dbReference type="PROSITE" id="PS01001">
    <property type="entry name" value="SDH_CYT_2"/>
    <property type="match status" value="1"/>
</dbReference>
<dbReference type="EMBL" id="DRMJ01000456">
    <property type="protein sequence ID" value="HHL43688.1"/>
    <property type="molecule type" value="Genomic_DNA"/>
</dbReference>
<evidence type="ECO:0000256" key="1">
    <source>
        <dbReference type="ARBA" id="ARBA00004050"/>
    </source>
</evidence>
<evidence type="ECO:0000256" key="2">
    <source>
        <dbReference type="ARBA" id="ARBA00004141"/>
    </source>
</evidence>
<dbReference type="PANTHER" id="PTHR10978">
    <property type="entry name" value="SUCCINATE DEHYDROGENASE CYTOCHROME B560 SUBUNIT"/>
    <property type="match status" value="1"/>
</dbReference>
<proteinExistence type="inferred from homology"/>
<evidence type="ECO:0000256" key="10">
    <source>
        <dbReference type="ARBA" id="ARBA00023136"/>
    </source>
</evidence>
<evidence type="ECO:0000256" key="6">
    <source>
        <dbReference type="ARBA" id="ARBA00022692"/>
    </source>
</evidence>
<dbReference type="GO" id="GO:0009055">
    <property type="term" value="F:electron transfer activity"/>
    <property type="evidence" value="ECO:0007669"/>
    <property type="project" value="InterPro"/>
</dbReference>
<comment type="subcellular location">
    <subcellularLocation>
        <location evidence="2">Membrane</location>
        <topology evidence="2">Multi-pass membrane protein</topology>
    </subcellularLocation>
</comment>
<dbReference type="SUPFAM" id="SSF81343">
    <property type="entry name" value="Fumarate reductase respiratory complex transmembrane subunits"/>
    <property type="match status" value="1"/>
</dbReference>
<dbReference type="InterPro" id="IPR018495">
    <property type="entry name" value="Succ_DH_cyt_bsu_CS"/>
</dbReference>
<keyword evidence="10 13" id="KW-0472">Membrane</keyword>
<dbReference type="CDD" id="cd03499">
    <property type="entry name" value="SQR_TypeC_SdhC"/>
    <property type="match status" value="1"/>
</dbReference>
<dbReference type="Pfam" id="PF01127">
    <property type="entry name" value="Sdh_cyt"/>
    <property type="match status" value="1"/>
</dbReference>
<evidence type="ECO:0000313" key="14">
    <source>
        <dbReference type="EMBL" id="HHL43688.1"/>
    </source>
</evidence>
<dbReference type="PIRSF" id="PIRSF000178">
    <property type="entry name" value="SDH_cyt_b560"/>
    <property type="match status" value="1"/>
</dbReference>
<evidence type="ECO:0000256" key="4">
    <source>
        <dbReference type="ARBA" id="ARBA00020076"/>
    </source>
</evidence>
<name>A0A7C5M159_9PROT</name>
<dbReference type="InterPro" id="IPR014314">
    <property type="entry name" value="Succ_DH_cytb556"/>
</dbReference>
<feature type="transmembrane region" description="Helical" evidence="13">
    <location>
        <begin position="64"/>
        <end position="86"/>
    </location>
</feature>
<dbReference type="Proteomes" id="UP000885830">
    <property type="component" value="Unassembled WGS sequence"/>
</dbReference>
<dbReference type="AlphaFoldDB" id="A0A7C5M159"/>
<evidence type="ECO:0000256" key="11">
    <source>
        <dbReference type="ARBA" id="ARBA00025912"/>
    </source>
</evidence>
<organism evidence="14">
    <name type="scientific">Hellea balneolensis</name>
    <dbReference type="NCBI Taxonomy" id="287478"/>
    <lineage>
        <taxon>Bacteria</taxon>
        <taxon>Pseudomonadati</taxon>
        <taxon>Pseudomonadota</taxon>
        <taxon>Alphaproteobacteria</taxon>
        <taxon>Maricaulales</taxon>
        <taxon>Robiginitomaculaceae</taxon>
        <taxon>Hellea</taxon>
    </lineage>
</organism>
<gene>
    <name evidence="14" type="primary">sdhC</name>
    <name evidence="14" type="ORF">ENJ42_08725</name>
</gene>
<keyword evidence="7 12" id="KW-0479">Metal-binding</keyword>
<protein>
    <recommendedName>
        <fullName evidence="4">Succinate dehydrogenase cytochrome b556 subunit</fullName>
    </recommendedName>
</protein>
<comment type="subunit">
    <text evidence="11">Part of an enzyme complex containing four subunits: a flavoprotein, an iron-sulfur protein, plus two membrane-anchoring proteins, SdhC and SdhD. The complex can form homotrimers.</text>
</comment>
<evidence type="ECO:0000256" key="3">
    <source>
        <dbReference type="ARBA" id="ARBA00007244"/>
    </source>
</evidence>
<evidence type="ECO:0000256" key="7">
    <source>
        <dbReference type="ARBA" id="ARBA00022723"/>
    </source>
</evidence>
<evidence type="ECO:0000256" key="9">
    <source>
        <dbReference type="ARBA" id="ARBA00023004"/>
    </source>
</evidence>
<dbReference type="NCBIfam" id="TIGR02970">
    <property type="entry name" value="succ_dehyd_cytB"/>
    <property type="match status" value="1"/>
</dbReference>
<keyword evidence="9 12" id="KW-0408">Iron</keyword>
<comment type="similarity">
    <text evidence="3">Belongs to the cytochrome b560 family.</text>
</comment>
<feature type="transmembrane region" description="Helical" evidence="13">
    <location>
        <begin position="106"/>
        <end position="128"/>
    </location>
</feature>
<dbReference type="GO" id="GO:0046872">
    <property type="term" value="F:metal ion binding"/>
    <property type="evidence" value="ECO:0007669"/>
    <property type="project" value="UniProtKB-KW"/>
</dbReference>
<dbReference type="PANTHER" id="PTHR10978:SF5">
    <property type="entry name" value="SUCCINATE DEHYDROGENASE CYTOCHROME B560 SUBUNIT, MITOCHONDRIAL"/>
    <property type="match status" value="1"/>
</dbReference>
<comment type="function">
    <text evidence="1">Membrane-anchoring subunit of succinate dehydrogenase (SDH).</text>
</comment>
<dbReference type="GO" id="GO:0006099">
    <property type="term" value="P:tricarboxylic acid cycle"/>
    <property type="evidence" value="ECO:0007669"/>
    <property type="project" value="InterPro"/>
</dbReference>
<dbReference type="Gene3D" id="1.20.1300.10">
    <property type="entry name" value="Fumarate reductase/succinate dehydrogenase, transmembrane subunit"/>
    <property type="match status" value="1"/>
</dbReference>
<reference evidence="14" key="1">
    <citation type="journal article" date="2020" name="mSystems">
        <title>Genome- and Community-Level Interaction Insights into Carbon Utilization and Element Cycling Functions of Hydrothermarchaeota in Hydrothermal Sediment.</title>
        <authorList>
            <person name="Zhou Z."/>
            <person name="Liu Y."/>
            <person name="Xu W."/>
            <person name="Pan J."/>
            <person name="Luo Z.H."/>
            <person name="Li M."/>
        </authorList>
    </citation>
    <scope>NUCLEOTIDE SEQUENCE [LARGE SCALE GENOMIC DNA]</scope>
    <source>
        <strain evidence="14">HyVt-485</strain>
    </source>
</reference>
<keyword evidence="6 13" id="KW-0812">Transmembrane</keyword>
<comment type="caution">
    <text evidence="14">The sequence shown here is derived from an EMBL/GenBank/DDBJ whole genome shotgun (WGS) entry which is preliminary data.</text>
</comment>
<evidence type="ECO:0000256" key="12">
    <source>
        <dbReference type="PIRSR" id="PIRSR000178-1"/>
    </source>
</evidence>
<accession>A0A7C5M159</accession>
<sequence>MAKGWNDERPMSPHLTIWKWHPTMLSSILHRATGIVLYIGLLKICFFLAALAMGPKYFDRVKGIIYSPLGTVAFFVFFGILIYHFLNGLRHLFWDIGKGFDPKFANGLSLAIIVASIVIAAALTYVLVGSF</sequence>
<evidence type="ECO:0000256" key="13">
    <source>
        <dbReference type="SAM" id="Phobius"/>
    </source>
</evidence>
<evidence type="ECO:0000256" key="8">
    <source>
        <dbReference type="ARBA" id="ARBA00022989"/>
    </source>
</evidence>
<evidence type="ECO:0000256" key="5">
    <source>
        <dbReference type="ARBA" id="ARBA00022617"/>
    </source>
</evidence>
<dbReference type="GO" id="GO:0016020">
    <property type="term" value="C:membrane"/>
    <property type="evidence" value="ECO:0007669"/>
    <property type="project" value="UniProtKB-SubCell"/>
</dbReference>
<dbReference type="InterPro" id="IPR034804">
    <property type="entry name" value="SQR/QFR_C/D"/>
</dbReference>
<feature type="binding site" description="axial binding residue" evidence="12">
    <location>
        <position position="84"/>
    </location>
    <ligand>
        <name>heme</name>
        <dbReference type="ChEBI" id="CHEBI:30413"/>
        <note>ligand shared with second transmembrane subunit</note>
    </ligand>
    <ligandPart>
        <name>Fe</name>
        <dbReference type="ChEBI" id="CHEBI:18248"/>
    </ligandPart>
</feature>
<dbReference type="PROSITE" id="PS01000">
    <property type="entry name" value="SDH_CYT_1"/>
    <property type="match status" value="1"/>
</dbReference>
<dbReference type="InterPro" id="IPR000701">
    <property type="entry name" value="SuccDH_FuR_B_TM-su"/>
</dbReference>
<keyword evidence="5 12" id="KW-0349">Heme</keyword>
<comment type="cofactor">
    <cofactor evidence="12">
        <name>heme</name>
        <dbReference type="ChEBI" id="CHEBI:30413"/>
    </cofactor>
    <text evidence="12">The heme is bound between the two transmembrane subunits.</text>
</comment>